<evidence type="ECO:0000256" key="8">
    <source>
        <dbReference type="RuleBase" id="RU365091"/>
    </source>
</evidence>
<evidence type="ECO:0000256" key="6">
    <source>
        <dbReference type="PROSITE-ProRule" id="PRU10007"/>
    </source>
</evidence>
<evidence type="ECO:0000256" key="3">
    <source>
        <dbReference type="ARBA" id="ARBA00023002"/>
    </source>
</evidence>
<evidence type="ECO:0000256" key="7">
    <source>
        <dbReference type="RuleBase" id="RU003345"/>
    </source>
</evidence>
<comment type="caution">
    <text evidence="10">The sequence shown here is derived from an EMBL/GenBank/DDBJ whole genome shotgun (WGS) entry which is preliminary data.</text>
</comment>
<organism evidence="10 11">
    <name type="scientific">Phialemonium atrogriseum</name>
    <dbReference type="NCBI Taxonomy" id="1093897"/>
    <lineage>
        <taxon>Eukaryota</taxon>
        <taxon>Fungi</taxon>
        <taxon>Dikarya</taxon>
        <taxon>Ascomycota</taxon>
        <taxon>Pezizomycotina</taxon>
        <taxon>Sordariomycetes</taxon>
        <taxon>Sordariomycetidae</taxon>
        <taxon>Cephalothecales</taxon>
        <taxon>Cephalothecaceae</taxon>
        <taxon>Phialemonium</taxon>
    </lineage>
</organism>
<dbReference type="NCBIfam" id="TIGR01780">
    <property type="entry name" value="SSADH"/>
    <property type="match status" value="1"/>
</dbReference>
<accession>A0AAJ0C1Q5</accession>
<evidence type="ECO:0000313" key="10">
    <source>
        <dbReference type="EMBL" id="KAK1767912.1"/>
    </source>
</evidence>
<keyword evidence="11" id="KW-1185">Reference proteome</keyword>
<dbReference type="GO" id="GO:0005737">
    <property type="term" value="C:cytoplasm"/>
    <property type="evidence" value="ECO:0007669"/>
    <property type="project" value="TreeGrafter"/>
</dbReference>
<protein>
    <recommendedName>
        <fullName evidence="8">Succinate-semialdehyde dehydrogenase</fullName>
        <ecNumber evidence="8">1.2.1.16</ecNumber>
    </recommendedName>
</protein>
<dbReference type="EMBL" id="MU839007">
    <property type="protein sequence ID" value="KAK1767912.1"/>
    <property type="molecule type" value="Genomic_DNA"/>
</dbReference>
<dbReference type="Proteomes" id="UP001244011">
    <property type="component" value="Unassembled WGS sequence"/>
</dbReference>
<dbReference type="FunFam" id="3.40.605.10:FF:000005">
    <property type="entry name" value="Succinate-semialdehyde dehydrogenase I"/>
    <property type="match status" value="1"/>
</dbReference>
<name>A0AAJ0C1Q5_9PEZI</name>
<gene>
    <name evidence="10" type="ORF">QBC33DRAFT_610973</name>
</gene>
<feature type="domain" description="Aldehyde dehydrogenase" evidence="9">
    <location>
        <begin position="24"/>
        <end position="488"/>
    </location>
</feature>
<evidence type="ECO:0000313" key="11">
    <source>
        <dbReference type="Proteomes" id="UP001244011"/>
    </source>
</evidence>
<feature type="active site" evidence="6">
    <location>
        <position position="263"/>
    </location>
</feature>
<dbReference type="EC" id="1.2.1.16" evidence="8"/>
<evidence type="ECO:0000256" key="2">
    <source>
        <dbReference type="ARBA" id="ARBA00009986"/>
    </source>
</evidence>
<dbReference type="SUPFAM" id="SSF53720">
    <property type="entry name" value="ALDH-like"/>
    <property type="match status" value="1"/>
</dbReference>
<reference evidence="10" key="1">
    <citation type="submission" date="2023-06" db="EMBL/GenBank/DDBJ databases">
        <title>Genome-scale phylogeny and comparative genomics of the fungal order Sordariales.</title>
        <authorList>
            <consortium name="Lawrence Berkeley National Laboratory"/>
            <person name="Hensen N."/>
            <person name="Bonometti L."/>
            <person name="Westerberg I."/>
            <person name="Brannstrom I.O."/>
            <person name="Guillou S."/>
            <person name="Cros-Aarteil S."/>
            <person name="Calhoun S."/>
            <person name="Haridas S."/>
            <person name="Kuo A."/>
            <person name="Mondo S."/>
            <person name="Pangilinan J."/>
            <person name="Riley R."/>
            <person name="Labutti K."/>
            <person name="Andreopoulos B."/>
            <person name="Lipzen A."/>
            <person name="Chen C."/>
            <person name="Yanf M."/>
            <person name="Daum C."/>
            <person name="Ng V."/>
            <person name="Clum A."/>
            <person name="Steindorff A."/>
            <person name="Ohm R."/>
            <person name="Martin F."/>
            <person name="Silar P."/>
            <person name="Natvig D."/>
            <person name="Lalanne C."/>
            <person name="Gautier V."/>
            <person name="Ament-Velasquez S.L."/>
            <person name="Kruys A."/>
            <person name="Hutchinson M.I."/>
            <person name="Powell A.J."/>
            <person name="Barry K."/>
            <person name="Miller A.N."/>
            <person name="Grigoriev I.V."/>
            <person name="Debuchy R."/>
            <person name="Gladieux P."/>
            <person name="Thoren M.H."/>
            <person name="Johannesson H."/>
        </authorList>
    </citation>
    <scope>NUCLEOTIDE SEQUENCE</scope>
    <source>
        <strain evidence="10">8032-3</strain>
    </source>
</reference>
<evidence type="ECO:0000256" key="4">
    <source>
        <dbReference type="ARBA" id="ARBA00050387"/>
    </source>
</evidence>
<evidence type="ECO:0000256" key="1">
    <source>
        <dbReference type="ARBA" id="ARBA00005176"/>
    </source>
</evidence>
<proteinExistence type="inferred from homology"/>
<dbReference type="InterPro" id="IPR010102">
    <property type="entry name" value="Succ_semiAld_DH"/>
</dbReference>
<comment type="catalytic activity">
    <reaction evidence="4 8">
        <text>succinate semialdehyde + NADP(+) + H2O = succinate + NADPH + 2 H(+)</text>
        <dbReference type="Rhea" id="RHEA:13213"/>
        <dbReference type="ChEBI" id="CHEBI:15377"/>
        <dbReference type="ChEBI" id="CHEBI:15378"/>
        <dbReference type="ChEBI" id="CHEBI:30031"/>
        <dbReference type="ChEBI" id="CHEBI:57706"/>
        <dbReference type="ChEBI" id="CHEBI:57783"/>
        <dbReference type="ChEBI" id="CHEBI:58349"/>
        <dbReference type="EC" id="1.2.1.16"/>
    </reaction>
</comment>
<sequence>MAHTVPPLKDPSLLIEKAWINGAFVSSQTGQTFPVHDPATGAVIGHCPDLTPPEVESAIAAAAAAFPSFRATTGRSRSALLRRWLDQVLSNADDLATLITWESGKARADARAEVSYAASYIEWFAEEAPRIHGSIIPASSGPGRCVCASREPVGVCALITPWNFPAAMVARKVAPALAAGCAVVLKSAGETPFTANALAELAGRAGVPAGVLNVVTALGNTVAVGRLLSMDRRVKKLSFTGSTAVGKILMAQAAGTLKKLSMELGGNSPFIVFDDCKGLDDAVAGALAAKFRGSGQTCVAANRIFVQEGIYDEFARRFTEKVEKFRVGGGFNEGVTHGPAIHERAVEKMEQHVCDALAKGAKLMTGGKRLPELGGNFFAPTVLTGMTRDMLIFSEETFGPVAGLFAFSTEREVIELANDSEVGLAGYVFSGDVDRVYRVADALEVGMVGINTGIISDAVSPFGGVKESGFGREGSKYGIEDYTVLKAVTLCTKLDSDERGR</sequence>
<dbReference type="PANTHER" id="PTHR43353">
    <property type="entry name" value="SUCCINATE-SEMIALDEHYDE DEHYDROGENASE, MITOCHONDRIAL"/>
    <property type="match status" value="1"/>
</dbReference>
<dbReference type="Gene3D" id="3.40.309.10">
    <property type="entry name" value="Aldehyde Dehydrogenase, Chain A, domain 2"/>
    <property type="match status" value="1"/>
</dbReference>
<dbReference type="InterPro" id="IPR016163">
    <property type="entry name" value="Ald_DH_C"/>
</dbReference>
<dbReference type="InterPro" id="IPR015590">
    <property type="entry name" value="Aldehyde_DH_dom"/>
</dbReference>
<comment type="similarity">
    <text evidence="2 7">Belongs to the aldehyde dehydrogenase family.</text>
</comment>
<dbReference type="RefSeq" id="XP_060284125.1">
    <property type="nucleotide sequence ID" value="XM_060432435.1"/>
</dbReference>
<evidence type="ECO:0000256" key="5">
    <source>
        <dbReference type="ARBA" id="ARBA00052698"/>
    </source>
</evidence>
<dbReference type="InterPro" id="IPR016161">
    <property type="entry name" value="Ald_DH/histidinol_DH"/>
</dbReference>
<dbReference type="InterPro" id="IPR029510">
    <property type="entry name" value="Ald_DH_CS_GLU"/>
</dbReference>
<evidence type="ECO:0000259" key="9">
    <source>
        <dbReference type="Pfam" id="PF00171"/>
    </source>
</evidence>
<dbReference type="AlphaFoldDB" id="A0AAJ0C1Q5"/>
<dbReference type="GO" id="GO:0009450">
    <property type="term" value="P:gamma-aminobutyric acid catabolic process"/>
    <property type="evidence" value="ECO:0007669"/>
    <property type="project" value="InterPro"/>
</dbReference>
<dbReference type="PANTHER" id="PTHR43353:SF5">
    <property type="entry name" value="SUCCINATE-SEMIALDEHYDE DEHYDROGENASE, MITOCHONDRIAL"/>
    <property type="match status" value="1"/>
</dbReference>
<dbReference type="InterPro" id="IPR016162">
    <property type="entry name" value="Ald_DH_N"/>
</dbReference>
<dbReference type="PROSITE" id="PS00687">
    <property type="entry name" value="ALDEHYDE_DEHYDR_GLU"/>
    <property type="match status" value="1"/>
</dbReference>
<keyword evidence="3 7" id="KW-0560">Oxidoreductase</keyword>
<dbReference type="CDD" id="cd07103">
    <property type="entry name" value="ALDH_F5_SSADH_GabD"/>
    <property type="match status" value="1"/>
</dbReference>
<comment type="pathway">
    <text evidence="1 8">Amino-acid degradation; 4-aminobutanoate degradation.</text>
</comment>
<dbReference type="InterPro" id="IPR050740">
    <property type="entry name" value="Aldehyde_DH_Superfamily"/>
</dbReference>
<dbReference type="Pfam" id="PF00171">
    <property type="entry name" value="Aldedh"/>
    <property type="match status" value="1"/>
</dbReference>
<dbReference type="GO" id="GO:0004777">
    <property type="term" value="F:succinate-semialdehyde dehydrogenase (NAD+) activity"/>
    <property type="evidence" value="ECO:0007669"/>
    <property type="project" value="UniProtKB-UniRule"/>
</dbReference>
<dbReference type="GeneID" id="85315622"/>
<comment type="catalytic activity">
    <reaction evidence="5 8">
        <text>succinate semialdehyde + NAD(+) + H2O = succinate + NADH + 2 H(+)</text>
        <dbReference type="Rhea" id="RHEA:13217"/>
        <dbReference type="ChEBI" id="CHEBI:15377"/>
        <dbReference type="ChEBI" id="CHEBI:15378"/>
        <dbReference type="ChEBI" id="CHEBI:30031"/>
        <dbReference type="ChEBI" id="CHEBI:57540"/>
        <dbReference type="ChEBI" id="CHEBI:57706"/>
        <dbReference type="ChEBI" id="CHEBI:57945"/>
        <dbReference type="EC" id="1.2.1.16"/>
    </reaction>
</comment>
<dbReference type="FunFam" id="3.40.309.10:FF:000004">
    <property type="entry name" value="Succinate-semialdehyde dehydrogenase I"/>
    <property type="match status" value="1"/>
</dbReference>
<dbReference type="Gene3D" id="3.40.605.10">
    <property type="entry name" value="Aldehyde Dehydrogenase, Chain A, domain 1"/>
    <property type="match status" value="1"/>
</dbReference>